<reference evidence="2 3" key="1">
    <citation type="submission" date="2020-01" db="EMBL/GenBank/DDBJ databases">
        <title>Identification and distribution of gene clusters putatively required for synthesis of sphingolipid metabolism inhibitors in phylogenetically diverse species of the filamentous fungus Fusarium.</title>
        <authorList>
            <person name="Kim H.-S."/>
            <person name="Busman M."/>
            <person name="Brown D.W."/>
            <person name="Divon H."/>
            <person name="Uhlig S."/>
            <person name="Proctor R.H."/>
        </authorList>
    </citation>
    <scope>NUCLEOTIDE SEQUENCE [LARGE SCALE GENOMIC DNA]</scope>
    <source>
        <strain evidence="2 3">NRRL 13308</strain>
    </source>
</reference>
<organism evidence="2 3">
    <name type="scientific">Fusarium acutatum</name>
    <dbReference type="NCBI Taxonomy" id="78861"/>
    <lineage>
        <taxon>Eukaryota</taxon>
        <taxon>Fungi</taxon>
        <taxon>Dikarya</taxon>
        <taxon>Ascomycota</taxon>
        <taxon>Pezizomycotina</taxon>
        <taxon>Sordariomycetes</taxon>
        <taxon>Hypocreomycetidae</taxon>
        <taxon>Hypocreales</taxon>
        <taxon>Nectriaceae</taxon>
        <taxon>Fusarium</taxon>
        <taxon>Fusarium fujikuroi species complex</taxon>
    </lineage>
</organism>
<evidence type="ECO:0000256" key="1">
    <source>
        <dbReference type="SAM" id="MobiDB-lite"/>
    </source>
</evidence>
<evidence type="ECO:0000313" key="3">
    <source>
        <dbReference type="Proteomes" id="UP000536711"/>
    </source>
</evidence>
<gene>
    <name evidence="2" type="ORF">FACUT_11316</name>
</gene>
<dbReference type="Proteomes" id="UP000536711">
    <property type="component" value="Unassembled WGS sequence"/>
</dbReference>
<evidence type="ECO:0000313" key="2">
    <source>
        <dbReference type="EMBL" id="KAF4420151.1"/>
    </source>
</evidence>
<dbReference type="AlphaFoldDB" id="A0A8H4JDF3"/>
<name>A0A8H4JDF3_9HYPO</name>
<protein>
    <submittedName>
        <fullName evidence="2">Uncharacterized protein</fullName>
    </submittedName>
</protein>
<proteinExistence type="predicted"/>
<feature type="region of interest" description="Disordered" evidence="1">
    <location>
        <begin position="118"/>
        <end position="149"/>
    </location>
</feature>
<feature type="compositionally biased region" description="Basic residues" evidence="1">
    <location>
        <begin position="139"/>
        <end position="149"/>
    </location>
</feature>
<comment type="caution">
    <text evidence="2">The sequence shown here is derived from an EMBL/GenBank/DDBJ whole genome shotgun (WGS) entry which is preliminary data.</text>
</comment>
<keyword evidence="3" id="KW-1185">Reference proteome</keyword>
<dbReference type="EMBL" id="JAADJF010000375">
    <property type="protein sequence ID" value="KAF4420151.1"/>
    <property type="molecule type" value="Genomic_DNA"/>
</dbReference>
<sequence>MQNKQYFDIAFSTQADSASSKRRRYESDEPGVHVIFVGISHHKDIGEKGHDCRILCDPALGSFKAADVLGTLTPERLQQLEGDLGPGLVSNIGPKETRKKWSSRLGWSYRKITEVQTKADSARLERPRCPSSSAGSHHALGRKNSRRDG</sequence>
<accession>A0A8H4JDF3</accession>